<dbReference type="Gene3D" id="3.40.50.1000">
    <property type="entry name" value="HAD superfamily/HAD-like"/>
    <property type="match status" value="1"/>
</dbReference>
<organism evidence="5 6">
    <name type="scientific">Mucilaginibacter antarcticus</name>
    <dbReference type="NCBI Taxonomy" id="1855725"/>
    <lineage>
        <taxon>Bacteria</taxon>
        <taxon>Pseudomonadati</taxon>
        <taxon>Bacteroidota</taxon>
        <taxon>Sphingobacteriia</taxon>
        <taxon>Sphingobacteriales</taxon>
        <taxon>Sphingobacteriaceae</taxon>
        <taxon>Mucilaginibacter</taxon>
    </lineage>
</organism>
<comment type="caution">
    <text evidence="5">The sequence shown here is derived from an EMBL/GenBank/DDBJ whole genome shotgun (WGS) entry which is preliminary data.</text>
</comment>
<dbReference type="RefSeq" id="WP_377128813.1">
    <property type="nucleotide sequence ID" value="NZ_JBHUON010000017.1"/>
</dbReference>
<evidence type="ECO:0000256" key="4">
    <source>
        <dbReference type="ARBA" id="ARBA00013078"/>
    </source>
</evidence>
<dbReference type="Gene3D" id="1.10.150.240">
    <property type="entry name" value="Putative phosphatase, domain 2"/>
    <property type="match status" value="1"/>
</dbReference>
<dbReference type="EC" id="3.1.3.18" evidence="4"/>
<proteinExistence type="inferred from homology"/>
<dbReference type="GO" id="GO:0016787">
    <property type="term" value="F:hydrolase activity"/>
    <property type="evidence" value="ECO:0007669"/>
    <property type="project" value="UniProtKB-KW"/>
</dbReference>
<dbReference type="InterPro" id="IPR023198">
    <property type="entry name" value="PGP-like_dom2"/>
</dbReference>
<gene>
    <name evidence="5" type="ORF">ACFSYC_14000</name>
</gene>
<comment type="similarity">
    <text evidence="3">Belongs to the HAD-like hydrolase superfamily. CbbY/CbbZ/Gph/YieH family.</text>
</comment>
<dbReference type="SUPFAM" id="SSF56784">
    <property type="entry name" value="HAD-like"/>
    <property type="match status" value="1"/>
</dbReference>
<comment type="catalytic activity">
    <reaction evidence="1">
        <text>2-phosphoglycolate + H2O = glycolate + phosphate</text>
        <dbReference type="Rhea" id="RHEA:14369"/>
        <dbReference type="ChEBI" id="CHEBI:15377"/>
        <dbReference type="ChEBI" id="CHEBI:29805"/>
        <dbReference type="ChEBI" id="CHEBI:43474"/>
        <dbReference type="ChEBI" id="CHEBI:58033"/>
        <dbReference type="EC" id="3.1.3.18"/>
    </reaction>
</comment>
<accession>A0ABW5XRD7</accession>
<dbReference type="SFLD" id="SFLDG01129">
    <property type="entry name" value="C1.5:_HAD__Beta-PGM__Phosphata"/>
    <property type="match status" value="1"/>
</dbReference>
<dbReference type="EMBL" id="JBHUON010000017">
    <property type="protein sequence ID" value="MFD2865808.1"/>
    <property type="molecule type" value="Genomic_DNA"/>
</dbReference>
<evidence type="ECO:0000256" key="2">
    <source>
        <dbReference type="ARBA" id="ARBA00004818"/>
    </source>
</evidence>
<name>A0ABW5XRD7_9SPHI</name>
<dbReference type="SFLD" id="SFLDS00003">
    <property type="entry name" value="Haloacid_Dehalogenase"/>
    <property type="match status" value="1"/>
</dbReference>
<dbReference type="Proteomes" id="UP001597601">
    <property type="component" value="Unassembled WGS sequence"/>
</dbReference>
<dbReference type="PANTHER" id="PTHR43434">
    <property type="entry name" value="PHOSPHOGLYCOLATE PHOSPHATASE"/>
    <property type="match status" value="1"/>
</dbReference>
<evidence type="ECO:0000313" key="5">
    <source>
        <dbReference type="EMBL" id="MFD2865808.1"/>
    </source>
</evidence>
<dbReference type="InterPro" id="IPR023214">
    <property type="entry name" value="HAD_sf"/>
</dbReference>
<protein>
    <recommendedName>
        <fullName evidence="4">phosphoglycolate phosphatase</fullName>
        <ecNumber evidence="4">3.1.3.18</ecNumber>
    </recommendedName>
</protein>
<dbReference type="InterPro" id="IPR036412">
    <property type="entry name" value="HAD-like_sf"/>
</dbReference>
<evidence type="ECO:0000256" key="3">
    <source>
        <dbReference type="ARBA" id="ARBA00006171"/>
    </source>
</evidence>
<evidence type="ECO:0000313" key="6">
    <source>
        <dbReference type="Proteomes" id="UP001597601"/>
    </source>
</evidence>
<sequence>MTLKTVIFDLDGTIANTLPLCIAAFRKSIEPLLKQELSDEEIVASFGPSEEGTIRKLVPQNEEAGIKSYLKHYRELHYTCPIPFDGIADLLDFLTDKGIQLAMVTGKGPHSTVISLQQFGLTKYFNVMETGSPEGSVKVAGIKKVLERLGANAGESLYVGDAPSDINYCKTVGIPIAAAAWAETTDAAELLPLKPEYIFYTVNEFKVWLSETIG</sequence>
<dbReference type="InterPro" id="IPR050155">
    <property type="entry name" value="HAD-like_hydrolase_sf"/>
</dbReference>
<keyword evidence="5" id="KW-0378">Hydrolase</keyword>
<dbReference type="PANTHER" id="PTHR43434:SF1">
    <property type="entry name" value="PHOSPHOGLYCOLATE PHOSPHATASE"/>
    <property type="match status" value="1"/>
</dbReference>
<evidence type="ECO:0000256" key="1">
    <source>
        <dbReference type="ARBA" id="ARBA00000830"/>
    </source>
</evidence>
<keyword evidence="6" id="KW-1185">Reference proteome</keyword>
<reference evidence="6" key="1">
    <citation type="journal article" date="2019" name="Int. J. Syst. Evol. Microbiol.">
        <title>The Global Catalogue of Microorganisms (GCM) 10K type strain sequencing project: providing services to taxonomists for standard genome sequencing and annotation.</title>
        <authorList>
            <consortium name="The Broad Institute Genomics Platform"/>
            <consortium name="The Broad Institute Genome Sequencing Center for Infectious Disease"/>
            <person name="Wu L."/>
            <person name="Ma J."/>
        </authorList>
    </citation>
    <scope>NUCLEOTIDE SEQUENCE [LARGE SCALE GENOMIC DNA]</scope>
    <source>
        <strain evidence="6">KCTC 52232</strain>
    </source>
</reference>
<dbReference type="InterPro" id="IPR041492">
    <property type="entry name" value="HAD_2"/>
</dbReference>
<dbReference type="Pfam" id="PF13419">
    <property type="entry name" value="HAD_2"/>
    <property type="match status" value="1"/>
</dbReference>
<comment type="pathway">
    <text evidence="2">Organic acid metabolism; glycolate biosynthesis; glycolate from 2-phosphoglycolate: step 1/1.</text>
</comment>